<feature type="compositionally biased region" description="Polar residues" evidence="3">
    <location>
        <begin position="61"/>
        <end position="74"/>
    </location>
</feature>
<gene>
    <name evidence="4" type="ORF">PL8927_750113</name>
</gene>
<evidence type="ECO:0000256" key="3">
    <source>
        <dbReference type="SAM" id="MobiDB-lite"/>
    </source>
</evidence>
<dbReference type="Pfam" id="PF00353">
    <property type="entry name" value="HemolysinCabind"/>
    <property type="match status" value="5"/>
</dbReference>
<protein>
    <submittedName>
        <fullName evidence="4">Hemolysin-type calcium-binding region</fullName>
    </submittedName>
</protein>
<dbReference type="InterPro" id="IPR001343">
    <property type="entry name" value="Hemolysn_Ca-bd"/>
</dbReference>
<dbReference type="InterPro" id="IPR011049">
    <property type="entry name" value="Serralysin-like_metalloprot_C"/>
</dbReference>
<dbReference type="InterPro" id="IPR018511">
    <property type="entry name" value="Hemolysin-typ_Ca-bd_CS"/>
</dbReference>
<dbReference type="Proteomes" id="UP000184550">
    <property type="component" value="Unassembled WGS sequence"/>
</dbReference>
<dbReference type="RefSeq" id="WP_156093246.1">
    <property type="nucleotide sequence ID" value="NZ_LR734877.1"/>
</dbReference>
<dbReference type="PANTHER" id="PTHR38340">
    <property type="entry name" value="S-LAYER PROTEIN"/>
    <property type="match status" value="1"/>
</dbReference>
<organism evidence="4 5">
    <name type="scientific">Planktothrix serta PCC 8927</name>
    <dbReference type="NCBI Taxonomy" id="671068"/>
    <lineage>
        <taxon>Bacteria</taxon>
        <taxon>Bacillati</taxon>
        <taxon>Cyanobacteriota</taxon>
        <taxon>Cyanophyceae</taxon>
        <taxon>Oscillatoriophycideae</taxon>
        <taxon>Oscillatoriales</taxon>
        <taxon>Microcoleaceae</taxon>
        <taxon>Planktothrix</taxon>
    </lineage>
</organism>
<evidence type="ECO:0000256" key="2">
    <source>
        <dbReference type="ARBA" id="ARBA00022525"/>
    </source>
</evidence>
<keyword evidence="2" id="KW-0964">Secreted</keyword>
<accession>A0A7Z9E170</accession>
<comment type="caution">
    <text evidence="4">The sequence shown here is derived from an EMBL/GenBank/DDBJ whole genome shotgun (WGS) entry which is preliminary data.</text>
</comment>
<dbReference type="PANTHER" id="PTHR38340:SF1">
    <property type="entry name" value="S-LAYER PROTEIN"/>
    <property type="match status" value="1"/>
</dbReference>
<keyword evidence="5" id="KW-1185">Reference proteome</keyword>
<dbReference type="AlphaFoldDB" id="A0A7Z9E170"/>
<reference evidence="4" key="1">
    <citation type="submission" date="2019-10" db="EMBL/GenBank/DDBJ databases">
        <authorList>
            <consortium name="Genoscope - CEA"/>
            <person name="William W."/>
        </authorList>
    </citation>
    <scope>NUCLEOTIDE SEQUENCE [LARGE SCALE GENOMIC DNA]</scope>
    <source>
        <strain evidence="4">BBR_PRJEB10992</strain>
    </source>
</reference>
<feature type="region of interest" description="Disordered" evidence="3">
    <location>
        <begin position="61"/>
        <end position="80"/>
    </location>
</feature>
<dbReference type="OrthoDB" id="449081at2"/>
<dbReference type="InterPro" id="IPR050557">
    <property type="entry name" value="RTX_toxin/Mannuronan_C5-epim"/>
</dbReference>
<proteinExistence type="predicted"/>
<evidence type="ECO:0000313" key="4">
    <source>
        <dbReference type="EMBL" id="VXD22475.1"/>
    </source>
</evidence>
<dbReference type="SUPFAM" id="SSF51120">
    <property type="entry name" value="beta-Roll"/>
    <property type="match status" value="2"/>
</dbReference>
<evidence type="ECO:0000313" key="5">
    <source>
        <dbReference type="Proteomes" id="UP000184550"/>
    </source>
</evidence>
<dbReference type="EMBL" id="CZCU02000152">
    <property type="protein sequence ID" value="VXD22475.1"/>
    <property type="molecule type" value="Genomic_DNA"/>
</dbReference>
<sequence>MSNLQPVSNPVPRETQISTLQLIMFDSEVDTLIGGEGADSFFLRQNGDQIPPLTPAASLIGTNQDDTLEGTSNRDVIPGRDGNDMISSFLGDDFIEGQNGNDILFSGQGNDLVIGSSGVDTLFGDIGVDTAYGGSEEDIVFGNNDADTLFGDGGDDSIYGGQGNDSLIGGTGNDLLLGDRGNDTLLGISSDSLGYTMITDFNGDEDKLLLAGTPDLYAIDSSPANVPEGVAIFKINTTNNSKQLLAIVQGDIASTFDSNQYVFI</sequence>
<dbReference type="Gene3D" id="2.150.10.10">
    <property type="entry name" value="Serralysin-like metalloprotease, C-terminal"/>
    <property type="match status" value="2"/>
</dbReference>
<dbReference type="GO" id="GO:0005576">
    <property type="term" value="C:extracellular region"/>
    <property type="evidence" value="ECO:0007669"/>
    <property type="project" value="UniProtKB-SubCell"/>
</dbReference>
<evidence type="ECO:0000256" key="1">
    <source>
        <dbReference type="ARBA" id="ARBA00004613"/>
    </source>
</evidence>
<name>A0A7Z9E170_9CYAN</name>
<dbReference type="PRINTS" id="PR00313">
    <property type="entry name" value="CABNDNGRPT"/>
</dbReference>
<dbReference type="GO" id="GO:0005509">
    <property type="term" value="F:calcium ion binding"/>
    <property type="evidence" value="ECO:0007669"/>
    <property type="project" value="InterPro"/>
</dbReference>
<comment type="subcellular location">
    <subcellularLocation>
        <location evidence="1">Secreted</location>
    </subcellularLocation>
</comment>
<dbReference type="PROSITE" id="PS00330">
    <property type="entry name" value="HEMOLYSIN_CALCIUM"/>
    <property type="match status" value="1"/>
</dbReference>